<accession>A0A423U7L4</accession>
<reference evidence="6 7" key="1">
    <citation type="submission" date="2018-04" db="EMBL/GenBank/DDBJ databases">
        <authorList>
            <person name="Zhang X."/>
            <person name="Yuan J."/>
            <person name="Li F."/>
            <person name="Xiang J."/>
        </authorList>
    </citation>
    <scope>NUCLEOTIDE SEQUENCE [LARGE SCALE GENOMIC DNA]</scope>
    <source>
        <tissue evidence="6">Muscle</tissue>
    </source>
</reference>
<dbReference type="Gene3D" id="2.30.39.10">
    <property type="entry name" value="Alpha-1-antitrypsin, domain 1"/>
    <property type="match status" value="1"/>
</dbReference>
<dbReference type="InterPro" id="IPR023795">
    <property type="entry name" value="Serpin_CS"/>
</dbReference>
<dbReference type="Pfam" id="PF00079">
    <property type="entry name" value="Serpin"/>
    <property type="match status" value="2"/>
</dbReference>
<dbReference type="InterPro" id="IPR023796">
    <property type="entry name" value="Serpin_dom"/>
</dbReference>
<protein>
    <submittedName>
        <fullName evidence="6">Serpin</fullName>
    </submittedName>
</protein>
<dbReference type="GO" id="GO:0005615">
    <property type="term" value="C:extracellular space"/>
    <property type="evidence" value="ECO:0007669"/>
    <property type="project" value="InterPro"/>
</dbReference>
<dbReference type="OrthoDB" id="671595at2759"/>
<dbReference type="Gene3D" id="3.30.497.10">
    <property type="entry name" value="Antithrombin, subunit I, domain 2"/>
    <property type="match status" value="1"/>
</dbReference>
<evidence type="ECO:0000313" key="7">
    <source>
        <dbReference type="Proteomes" id="UP000283509"/>
    </source>
</evidence>
<proteinExistence type="inferred from homology"/>
<evidence type="ECO:0000256" key="4">
    <source>
        <dbReference type="RuleBase" id="RU000411"/>
    </source>
</evidence>
<name>A0A423U7L4_PENVA</name>
<dbReference type="SMART" id="SM00093">
    <property type="entry name" value="SERPIN"/>
    <property type="match status" value="1"/>
</dbReference>
<dbReference type="PROSITE" id="PS00284">
    <property type="entry name" value="SERPIN"/>
    <property type="match status" value="1"/>
</dbReference>
<evidence type="ECO:0000259" key="5">
    <source>
        <dbReference type="SMART" id="SM00093"/>
    </source>
</evidence>
<dbReference type="PANTHER" id="PTHR11461:SF211">
    <property type="entry name" value="GH10112P-RELATED"/>
    <property type="match status" value="1"/>
</dbReference>
<dbReference type="Proteomes" id="UP000283509">
    <property type="component" value="Unassembled WGS sequence"/>
</dbReference>
<keyword evidence="7" id="KW-1185">Reference proteome</keyword>
<dbReference type="PANTHER" id="PTHR11461">
    <property type="entry name" value="SERINE PROTEASE INHIBITOR, SERPIN"/>
    <property type="match status" value="1"/>
</dbReference>
<dbReference type="SUPFAM" id="SSF56574">
    <property type="entry name" value="Serpins"/>
    <property type="match status" value="1"/>
</dbReference>
<feature type="domain" description="Serpin" evidence="5">
    <location>
        <begin position="1"/>
        <end position="205"/>
    </location>
</feature>
<keyword evidence="2" id="KW-0646">Protease inhibitor</keyword>
<sequence length="205" mass="22870">MVLTNAVYFKGFWKYPFKPQRTHKDKFFVTPEESVQVDMMSQTRRFKYVDSEKLHAQVLEMPYRGDAVSMVVLLPKWESQGGGQAGPTPGAQGTRVRVEGDALRPADSQVSQTLQKMGIRDLFSSTADLTNITPVGGIMLNGAIHKALIEVDEEGAEAAAATAFFRSKSRPMPPKTTFTCNRPFVFFIQDNKVNNIMFIGVYRGP</sequence>
<evidence type="ECO:0000313" key="6">
    <source>
        <dbReference type="EMBL" id="ROT84695.1"/>
    </source>
</evidence>
<dbReference type="InterPro" id="IPR036186">
    <property type="entry name" value="Serpin_sf"/>
</dbReference>
<evidence type="ECO:0000256" key="1">
    <source>
        <dbReference type="ARBA" id="ARBA00009500"/>
    </source>
</evidence>
<evidence type="ECO:0000256" key="2">
    <source>
        <dbReference type="ARBA" id="ARBA00022690"/>
    </source>
</evidence>
<keyword evidence="3" id="KW-0722">Serine protease inhibitor</keyword>
<comment type="similarity">
    <text evidence="1 4">Belongs to the serpin family.</text>
</comment>
<dbReference type="EMBL" id="QCYY01000509">
    <property type="protein sequence ID" value="ROT84695.1"/>
    <property type="molecule type" value="Genomic_DNA"/>
</dbReference>
<reference evidence="6 7" key="2">
    <citation type="submission" date="2019-01" db="EMBL/GenBank/DDBJ databases">
        <title>The decoding of complex shrimp genome reveals the adaptation for benthos swimmer, frequently molting mechanism and breeding impact on genome.</title>
        <authorList>
            <person name="Sun Y."/>
            <person name="Gao Y."/>
            <person name="Yu Y."/>
        </authorList>
    </citation>
    <scope>NUCLEOTIDE SEQUENCE [LARGE SCALE GENOMIC DNA]</scope>
    <source>
        <tissue evidence="6">Muscle</tissue>
    </source>
</reference>
<gene>
    <name evidence="6" type="ORF">C7M84_022116</name>
</gene>
<dbReference type="InterPro" id="IPR042185">
    <property type="entry name" value="Serpin_sf_2"/>
</dbReference>
<organism evidence="6 7">
    <name type="scientific">Penaeus vannamei</name>
    <name type="common">Whiteleg shrimp</name>
    <name type="synonym">Litopenaeus vannamei</name>
    <dbReference type="NCBI Taxonomy" id="6689"/>
    <lineage>
        <taxon>Eukaryota</taxon>
        <taxon>Metazoa</taxon>
        <taxon>Ecdysozoa</taxon>
        <taxon>Arthropoda</taxon>
        <taxon>Crustacea</taxon>
        <taxon>Multicrustacea</taxon>
        <taxon>Malacostraca</taxon>
        <taxon>Eumalacostraca</taxon>
        <taxon>Eucarida</taxon>
        <taxon>Decapoda</taxon>
        <taxon>Dendrobranchiata</taxon>
        <taxon>Penaeoidea</taxon>
        <taxon>Penaeidae</taxon>
        <taxon>Penaeus</taxon>
    </lineage>
</organism>
<dbReference type="GO" id="GO:0004867">
    <property type="term" value="F:serine-type endopeptidase inhibitor activity"/>
    <property type="evidence" value="ECO:0007669"/>
    <property type="project" value="UniProtKB-KW"/>
</dbReference>
<dbReference type="AlphaFoldDB" id="A0A423U7L4"/>
<dbReference type="InterPro" id="IPR042178">
    <property type="entry name" value="Serpin_sf_1"/>
</dbReference>
<dbReference type="InterPro" id="IPR000215">
    <property type="entry name" value="Serpin_fam"/>
</dbReference>
<comment type="caution">
    <text evidence="6">The sequence shown here is derived from an EMBL/GenBank/DDBJ whole genome shotgun (WGS) entry which is preliminary data.</text>
</comment>
<evidence type="ECO:0000256" key="3">
    <source>
        <dbReference type="ARBA" id="ARBA00022900"/>
    </source>
</evidence>